<feature type="domain" description="SH3" evidence="7">
    <location>
        <begin position="555"/>
        <end position="618"/>
    </location>
</feature>
<feature type="domain" description="SH3" evidence="7">
    <location>
        <begin position="663"/>
        <end position="727"/>
    </location>
</feature>
<dbReference type="PANTHER" id="PTHR15735">
    <property type="entry name" value="FCH AND DOUBLE SH3 DOMAINS PROTEIN"/>
    <property type="match status" value="1"/>
</dbReference>
<feature type="region of interest" description="Disordered" evidence="6">
    <location>
        <begin position="958"/>
        <end position="1010"/>
    </location>
</feature>
<dbReference type="GO" id="GO:0051130">
    <property type="term" value="P:positive regulation of cellular component organization"/>
    <property type="evidence" value="ECO:0007669"/>
    <property type="project" value="UniProtKB-ARBA"/>
</dbReference>
<dbReference type="InterPro" id="IPR027267">
    <property type="entry name" value="AH/BAR_dom_sf"/>
</dbReference>
<gene>
    <name evidence="9" type="ORF">DSTB1V02_LOCUS6487</name>
</gene>
<evidence type="ECO:0000313" key="10">
    <source>
        <dbReference type="Proteomes" id="UP000677054"/>
    </source>
</evidence>
<evidence type="ECO:0000256" key="4">
    <source>
        <dbReference type="PROSITE-ProRule" id="PRU00192"/>
    </source>
</evidence>
<reference evidence="9" key="1">
    <citation type="submission" date="2020-11" db="EMBL/GenBank/DDBJ databases">
        <authorList>
            <person name="Tran Van P."/>
        </authorList>
    </citation>
    <scope>NUCLEOTIDE SEQUENCE</scope>
</reference>
<dbReference type="PRINTS" id="PR00452">
    <property type="entry name" value="SH3DOMAIN"/>
</dbReference>
<dbReference type="AlphaFoldDB" id="A0A7R8XG99"/>
<dbReference type="SUPFAM" id="SSF103657">
    <property type="entry name" value="BAR/IMD domain-like"/>
    <property type="match status" value="1"/>
</dbReference>
<accession>A0A7R8XG99</accession>
<feature type="compositionally biased region" description="Basic and acidic residues" evidence="6">
    <location>
        <begin position="997"/>
        <end position="1010"/>
    </location>
</feature>
<protein>
    <recommendedName>
        <fullName evidence="11">FCH and double SH3 domains protein 2</fullName>
    </recommendedName>
</protein>
<dbReference type="PROSITE" id="PS50002">
    <property type="entry name" value="SH3"/>
    <property type="match status" value="2"/>
</dbReference>
<dbReference type="SMART" id="SM00326">
    <property type="entry name" value="SH3"/>
    <property type="match status" value="2"/>
</dbReference>
<dbReference type="Gene3D" id="2.30.30.40">
    <property type="entry name" value="SH3 Domains"/>
    <property type="match status" value="2"/>
</dbReference>
<keyword evidence="1 4" id="KW-0728">SH3 domain</keyword>
<dbReference type="Pfam" id="PF14604">
    <property type="entry name" value="SH3_9"/>
    <property type="match status" value="1"/>
</dbReference>
<evidence type="ECO:0000259" key="8">
    <source>
        <dbReference type="PROSITE" id="PS51741"/>
    </source>
</evidence>
<name>A0A7R8XG99_9CRUS</name>
<evidence type="ECO:0000259" key="7">
    <source>
        <dbReference type="PROSITE" id="PS50002"/>
    </source>
</evidence>
<evidence type="ECO:0000256" key="1">
    <source>
        <dbReference type="ARBA" id="ARBA00022443"/>
    </source>
</evidence>
<evidence type="ECO:0008006" key="11">
    <source>
        <dbReference type="Google" id="ProtNLM"/>
    </source>
</evidence>
<dbReference type="EMBL" id="CAJPEV010001194">
    <property type="protein sequence ID" value="CAG0891290.1"/>
    <property type="molecule type" value="Genomic_DNA"/>
</dbReference>
<dbReference type="InterPro" id="IPR031160">
    <property type="entry name" value="F_BAR_dom"/>
</dbReference>
<evidence type="ECO:0000256" key="3">
    <source>
        <dbReference type="ARBA" id="ARBA00023054"/>
    </source>
</evidence>
<dbReference type="SUPFAM" id="SSF50044">
    <property type="entry name" value="SH3-domain"/>
    <property type="match status" value="2"/>
</dbReference>
<dbReference type="GO" id="GO:0007274">
    <property type="term" value="P:neuromuscular synaptic transmission"/>
    <property type="evidence" value="ECO:0007669"/>
    <property type="project" value="TreeGrafter"/>
</dbReference>
<dbReference type="InterPro" id="IPR036028">
    <property type="entry name" value="SH3-like_dom_sf"/>
</dbReference>
<evidence type="ECO:0000256" key="2">
    <source>
        <dbReference type="ARBA" id="ARBA00022553"/>
    </source>
</evidence>
<feature type="domain" description="F-BAR" evidence="8">
    <location>
        <begin position="12"/>
        <end position="275"/>
    </location>
</feature>
<evidence type="ECO:0000256" key="6">
    <source>
        <dbReference type="SAM" id="MobiDB-lite"/>
    </source>
</evidence>
<feature type="region of interest" description="Disordered" evidence="6">
    <location>
        <begin position="454"/>
        <end position="492"/>
    </location>
</feature>
<dbReference type="GO" id="GO:0055037">
    <property type="term" value="C:recycling endosome"/>
    <property type="evidence" value="ECO:0007669"/>
    <property type="project" value="TreeGrafter"/>
</dbReference>
<dbReference type="PROSITE" id="PS51741">
    <property type="entry name" value="F_BAR"/>
    <property type="match status" value="1"/>
</dbReference>
<dbReference type="PANTHER" id="PTHR15735:SF21">
    <property type="entry name" value="PROTEIN NERVOUS WRECK"/>
    <property type="match status" value="1"/>
</dbReference>
<dbReference type="FunFam" id="2.30.30.40:FF:000033">
    <property type="entry name" value="FCH and double SH3 domains protein 2"/>
    <property type="match status" value="1"/>
</dbReference>
<dbReference type="InterPro" id="IPR001452">
    <property type="entry name" value="SH3_domain"/>
</dbReference>
<dbReference type="SMART" id="SM00055">
    <property type="entry name" value="FCH"/>
    <property type="match status" value="1"/>
</dbReference>
<evidence type="ECO:0000313" key="9">
    <source>
        <dbReference type="EMBL" id="CAD7246640.1"/>
    </source>
</evidence>
<proteinExistence type="predicted"/>
<feature type="compositionally biased region" description="Acidic residues" evidence="6">
    <location>
        <begin position="897"/>
        <end position="913"/>
    </location>
</feature>
<dbReference type="Gene3D" id="1.20.1270.60">
    <property type="entry name" value="Arfaptin homology (AH) domain/BAR domain"/>
    <property type="match status" value="1"/>
</dbReference>
<dbReference type="GO" id="GO:0031594">
    <property type="term" value="C:neuromuscular junction"/>
    <property type="evidence" value="ECO:0007669"/>
    <property type="project" value="TreeGrafter"/>
</dbReference>
<keyword evidence="3 5" id="KW-0175">Coiled coil</keyword>
<dbReference type="Pfam" id="PF00611">
    <property type="entry name" value="FCH"/>
    <property type="match status" value="1"/>
</dbReference>
<dbReference type="EMBL" id="LR900711">
    <property type="protein sequence ID" value="CAD7246640.1"/>
    <property type="molecule type" value="Genomic_DNA"/>
</dbReference>
<keyword evidence="2" id="KW-0597">Phosphoprotein</keyword>
<dbReference type="InterPro" id="IPR001060">
    <property type="entry name" value="FCH_dom"/>
</dbReference>
<organism evidence="9">
    <name type="scientific">Darwinula stevensoni</name>
    <dbReference type="NCBI Taxonomy" id="69355"/>
    <lineage>
        <taxon>Eukaryota</taxon>
        <taxon>Metazoa</taxon>
        <taxon>Ecdysozoa</taxon>
        <taxon>Arthropoda</taxon>
        <taxon>Crustacea</taxon>
        <taxon>Oligostraca</taxon>
        <taxon>Ostracoda</taxon>
        <taxon>Podocopa</taxon>
        <taxon>Podocopida</taxon>
        <taxon>Darwinulocopina</taxon>
        <taxon>Darwinuloidea</taxon>
        <taxon>Darwinulidae</taxon>
        <taxon>Darwinula</taxon>
    </lineage>
</organism>
<dbReference type="Pfam" id="PF00018">
    <property type="entry name" value="SH3_1"/>
    <property type="match status" value="1"/>
</dbReference>
<feature type="region of interest" description="Disordered" evidence="6">
    <location>
        <begin position="897"/>
        <end position="923"/>
    </location>
</feature>
<feature type="compositionally biased region" description="Basic and acidic residues" evidence="6">
    <location>
        <begin position="463"/>
        <end position="474"/>
    </location>
</feature>
<sequence length="1010" mass="113328">MALITRQPSRKGKYAPALKNIQNEQMSKLQTKHANEADLLEDIRNFTRQRSALEKSYAEGLLKLSATYLGKKLVNLPELGQEEQRSQWNVFSVWKTLLDETEKIAKTRLAAVEVFQTQISDDAKNVRGQKLIVGKKCLDQLGVIHKEILVCIQELDKTKKIYFDEEHVAHDARAKAMDAEEKSFALSAKRDQCDEKATQARNDYILQLAAANAHQKRVSDIDLSHLIHTMECKFYEKVAEYLILFGKTELVTCAAAETAFSNVQHKAQTITRDYNWQCYVEQYPVLVSRTDYKFEPCDGDEIHVVKQDNNAAEMLKKAAQTFSTRIARETKTIKECQRKLVYYQSLKDSGQKVDPDDQQGPDIDTKIENLKSNLRRAETAKLKAEARKDALRDGGLDMEEYLRNAFAAAESLDPGEMTRSVSQVSMRSDVEGVYEDVGDSFDDSDYDGSLDYRGGTVQTEQQVQEKDSAFDRETSITSSDVIPQSYEESLEQEPDMITGEMEFRERTMKGQQREWQDPTQVDWGDKGHDPCPELDNVVSEVNGNVPTDKDNGGYFTPIKCIAVFAYEAQNPDELNLMESEIVEVIGVDEEAGEGWVRARDCHGREGLVPRTYLEVADYEGNVTSFSSVDYQMNGMQAEDQNEALLLNGEIAHINEKVPPPINADGDFCRAIFDYEALTPEELSFYDGQIIRILDRRPHKDMDDGWWKGELDGEEGLFPSCLVEDCLWDGEPVTPPEYVESNDSPVEAGPPPFSPPDIPNFLLPPDGIIITQPTPDTEFPPTLPAEPKDKEVVSYSVVNRDFKMELSEELKKHCQKDLSSPEESDVTDATGHAIEYSELVSSHGSTPVDGESRIEDVPLDDHQLEGGGRKDLDVAEIVITAATPTVGSPEDEILPEVPEVPEQEEEMQSCEAEVDSASSWQSEAVADIETKAESQLSGENKPEIEVFFQEPVSAAVELEASAEEPRREQEATIIPVQRSDSPTKSAASMILPEELDPEQLKKLEHLKESDA</sequence>
<keyword evidence="10" id="KW-1185">Reference proteome</keyword>
<dbReference type="GO" id="GO:0030833">
    <property type="term" value="P:regulation of actin filament polymerization"/>
    <property type="evidence" value="ECO:0007669"/>
    <property type="project" value="TreeGrafter"/>
</dbReference>
<dbReference type="OrthoDB" id="10065861at2759"/>
<dbReference type="Proteomes" id="UP000677054">
    <property type="component" value="Unassembled WGS sequence"/>
</dbReference>
<evidence type="ECO:0000256" key="5">
    <source>
        <dbReference type="PROSITE-ProRule" id="PRU01077"/>
    </source>
</evidence>